<protein>
    <submittedName>
        <fullName evidence="1">Uncharacterized protein</fullName>
    </submittedName>
</protein>
<evidence type="ECO:0000313" key="1">
    <source>
        <dbReference type="EMBL" id="SVA40033.1"/>
    </source>
</evidence>
<proteinExistence type="predicted"/>
<sequence length="52" mass="6281">MNGIYIHVKKRYSFEERGCHAVVSNKISSYSVNCYPRNYVVRIHRFREFLVN</sequence>
<organism evidence="1">
    <name type="scientific">marine metagenome</name>
    <dbReference type="NCBI Taxonomy" id="408172"/>
    <lineage>
        <taxon>unclassified sequences</taxon>
        <taxon>metagenomes</taxon>
        <taxon>ecological metagenomes</taxon>
    </lineage>
</organism>
<dbReference type="AlphaFoldDB" id="A0A381VKP6"/>
<gene>
    <name evidence="1" type="ORF">METZ01_LOCUS92887</name>
</gene>
<feature type="non-terminal residue" evidence="1">
    <location>
        <position position="52"/>
    </location>
</feature>
<name>A0A381VKP6_9ZZZZ</name>
<dbReference type="EMBL" id="UINC01008905">
    <property type="protein sequence ID" value="SVA40033.1"/>
    <property type="molecule type" value="Genomic_DNA"/>
</dbReference>
<accession>A0A381VKP6</accession>
<reference evidence="1" key="1">
    <citation type="submission" date="2018-05" db="EMBL/GenBank/DDBJ databases">
        <authorList>
            <person name="Lanie J.A."/>
            <person name="Ng W.-L."/>
            <person name="Kazmierczak K.M."/>
            <person name="Andrzejewski T.M."/>
            <person name="Davidsen T.M."/>
            <person name="Wayne K.J."/>
            <person name="Tettelin H."/>
            <person name="Glass J.I."/>
            <person name="Rusch D."/>
            <person name="Podicherti R."/>
            <person name="Tsui H.-C.T."/>
            <person name="Winkler M.E."/>
        </authorList>
    </citation>
    <scope>NUCLEOTIDE SEQUENCE</scope>
</reference>